<feature type="domain" description="Glycoside hydrolase family 31 TIM barrel" evidence="2">
    <location>
        <begin position="684"/>
        <end position="1036"/>
    </location>
</feature>
<evidence type="ECO:0000259" key="3">
    <source>
        <dbReference type="Pfam" id="PF13802"/>
    </source>
</evidence>
<dbReference type="PANTHER" id="PTHR43863">
    <property type="entry name" value="HYDROLASE, PUTATIVE (AFU_ORTHOLOGUE AFUA_1G03140)-RELATED"/>
    <property type="match status" value="1"/>
</dbReference>
<dbReference type="InterPro" id="IPR008928">
    <property type="entry name" value="6-hairpin_glycosidase_sf"/>
</dbReference>
<dbReference type="SUPFAM" id="SSF74650">
    <property type="entry name" value="Galactose mutarotase-like"/>
    <property type="match status" value="1"/>
</dbReference>
<dbReference type="InterPro" id="IPR013780">
    <property type="entry name" value="Glyco_hydro_b"/>
</dbReference>
<dbReference type="InterPro" id="IPR025887">
    <property type="entry name" value="Glyco_hydro_31_N_dom"/>
</dbReference>
<evidence type="ECO:0000256" key="1">
    <source>
        <dbReference type="ARBA" id="ARBA00007806"/>
    </source>
</evidence>
<dbReference type="RefSeq" id="WP_341418509.1">
    <property type="nucleotide sequence ID" value="NZ_JBBPCC010000020.1"/>
</dbReference>
<dbReference type="InterPro" id="IPR000322">
    <property type="entry name" value="Glyco_hydro_31_TIM"/>
</dbReference>
<keyword evidence="7" id="KW-1185">Reference proteome</keyword>
<dbReference type="InterPro" id="IPR051816">
    <property type="entry name" value="Glycosyl_Hydrolase_31"/>
</dbReference>
<dbReference type="Proteomes" id="UP001469365">
    <property type="component" value="Unassembled WGS sequence"/>
</dbReference>
<feature type="domain" description="Lmo2446-like N-terminal" evidence="5">
    <location>
        <begin position="333"/>
        <end position="404"/>
    </location>
</feature>
<evidence type="ECO:0000259" key="2">
    <source>
        <dbReference type="Pfam" id="PF01055"/>
    </source>
</evidence>
<dbReference type="Gene3D" id="3.20.20.80">
    <property type="entry name" value="Glycosidases"/>
    <property type="match status" value="1"/>
</dbReference>
<dbReference type="Gene3D" id="2.60.40.10">
    <property type="entry name" value="Immunoglobulins"/>
    <property type="match status" value="1"/>
</dbReference>
<dbReference type="Pfam" id="PF21365">
    <property type="entry name" value="Glyco_hydro_31_3rd"/>
    <property type="match status" value="1"/>
</dbReference>
<dbReference type="InterPro" id="IPR055242">
    <property type="entry name" value="Lmo2446-like_N"/>
</dbReference>
<dbReference type="SUPFAM" id="SSF51011">
    <property type="entry name" value="Glycosyl hydrolase domain"/>
    <property type="match status" value="1"/>
</dbReference>
<accession>A0ABU9DR70</accession>
<dbReference type="EMBL" id="JBBPCC010000020">
    <property type="protein sequence ID" value="MEK8131378.1"/>
    <property type="molecule type" value="Genomic_DNA"/>
</dbReference>
<comment type="caution">
    <text evidence="6">The sequence shown here is derived from an EMBL/GenBank/DDBJ whole genome shotgun (WGS) entry which is preliminary data.</text>
</comment>
<evidence type="ECO:0000313" key="7">
    <source>
        <dbReference type="Proteomes" id="UP001469365"/>
    </source>
</evidence>
<dbReference type="CDD" id="cd06597">
    <property type="entry name" value="GH31_transferase_CtsY"/>
    <property type="match status" value="1"/>
</dbReference>
<dbReference type="Pfam" id="PF13802">
    <property type="entry name" value="Gal_mutarotas_2"/>
    <property type="match status" value="1"/>
</dbReference>
<dbReference type="PANTHER" id="PTHR43863:SF2">
    <property type="entry name" value="MALTASE-GLUCOAMYLASE"/>
    <property type="match status" value="1"/>
</dbReference>
<proteinExistence type="inferred from homology"/>
<dbReference type="InterPro" id="IPR048395">
    <property type="entry name" value="Glyco_hydro_31_C"/>
</dbReference>
<dbReference type="SUPFAM" id="SSF48208">
    <property type="entry name" value="Six-hairpin glycosidases"/>
    <property type="match status" value="1"/>
</dbReference>
<dbReference type="Gene3D" id="2.60.40.1760">
    <property type="entry name" value="glycosyl hydrolase (family 31)"/>
    <property type="match status" value="1"/>
</dbReference>
<sequence>MVNKQDIHGQQADYEYETLIRETSGSGAGFKELALQSYALVQQGGTERALQLLKEAQRRVTGGKSRLTDAALVLWASGEYIQATGDEDFLSASEAFVEETVLRIDADWQKPQPHWLQSDSSGIYLTHLAIYYAGVQSTLQYSSGDTGVKLLKAIRELVFASFIKEGRVVSRLGESSIHGDIIVAAIPFGMLGIEDRILIEALYKLEETLVGQGVRLWEGDTYFGGCERPDLTCLLAWYYANKGDTARAKELLARVESQQAGQGVLYEADIATAKEPLMLAYWQELPSGAASGPASEGQPPVSTWSAVLLELAQAALASGGARSVGSDGITLLHRPTGYDDPYVILPYERFPRQPEEGDAVLVRLLAQPFQGSQVVTVEAVVNGIEAPEPVQAVMKVAADGEKVWEAQLGPYLAGDEVSYAFTLRSGSKSVASQPYSFRVRTWTALERVHAMYETTDGFVVELAPGAPGAGGTGLAGAGAQPPALIFRADASGAVQLTFAAAGERPSGAPLQQAALPLGHARARLEAAVREGKLELALRSASGLLVEGYATGGKPFVEVLTDGSGTIHKVRLNLRPQPGQRWFGMGERFSHYEYSGQEVDQYVYNQYRDQGLKTYMPVPFAISSGGYSLFADTALYSVFRFQTRLSDLVEAEIDLSPQTQQISVYFFAGEPLEMIGQFAQTAGKPVLPPKWAFGPWMSSNNWDSQAEVMLQAELTEKYEIPSTVLVIEQWSDEATFYVFNDAQYEAKDGAEPFRYGDFQFPAWGRWPNPKQMVDNLHAQGLKVLLWQIPIHKCMYGVAHAQRDRDEQTLLERGYGVKNADGTAFTLPYNWFKDSHIVDFTNPEASDWWFGKRKYLVEEIGVDGFKTDGGEFVFGHDLQFDDGSTGREMRNLYPNLYVGSYYDFVQKHAPEGGITFSRAGYTGAQQYPLHWAGDERSTFGAFRSSMIAGLSSGMSGIPFWGWDLGGFHGDIPTAELFVRSAQMAAFCPVMQYHAETKGEFNQDRTPWNIAERTGRPEVIGLYKKYADLRMNLLPYIYDQAIRTSRTGLPMMRAMYLEYPADPQCTGMISQYMFGDRLLVAPVTEEGHTVKEVYVPEGSWLSLFDHTEVQGPRLLKVAAELADIPVYVRQDSAIPLDLADDYKLGGHVGSRTDGYTHLSFRLYVVSQLEAVFEDDLGTRVNLSAKREGNQLHLSWTGDWPEGLPQGISFLIHQQGEAVSIVSEGGEWAQAADLSQLEPGRYIRRGAELLIVTSDLAGSLVITQ</sequence>
<comment type="similarity">
    <text evidence="1">Belongs to the glycosyl hydrolase 31 family.</text>
</comment>
<dbReference type="InterPro" id="IPR017853">
    <property type="entry name" value="GH"/>
</dbReference>
<feature type="domain" description="Glycoside hydrolase family 31 N-terminal" evidence="3">
    <location>
        <begin position="530"/>
        <end position="635"/>
    </location>
</feature>
<dbReference type="InterPro" id="IPR013783">
    <property type="entry name" value="Ig-like_fold"/>
</dbReference>
<dbReference type="CDD" id="cd14752">
    <property type="entry name" value="GH31_N"/>
    <property type="match status" value="1"/>
</dbReference>
<dbReference type="Pfam" id="PF22681">
    <property type="entry name" value="Lmo2446-like_N"/>
    <property type="match status" value="1"/>
</dbReference>
<name>A0ABU9DR70_9BACL</name>
<evidence type="ECO:0000259" key="5">
    <source>
        <dbReference type="Pfam" id="PF22681"/>
    </source>
</evidence>
<protein>
    <submittedName>
        <fullName evidence="6">TIM-barrel domain-containing protein</fullName>
    </submittedName>
</protein>
<dbReference type="Gene3D" id="2.60.40.1180">
    <property type="entry name" value="Golgi alpha-mannosidase II"/>
    <property type="match status" value="2"/>
</dbReference>
<dbReference type="SUPFAM" id="SSF51445">
    <property type="entry name" value="(Trans)glycosidases"/>
    <property type="match status" value="1"/>
</dbReference>
<dbReference type="Pfam" id="PF01055">
    <property type="entry name" value="Glyco_hydro_31_2nd"/>
    <property type="match status" value="1"/>
</dbReference>
<evidence type="ECO:0000313" key="6">
    <source>
        <dbReference type="EMBL" id="MEK8131378.1"/>
    </source>
</evidence>
<reference evidence="6 7" key="1">
    <citation type="submission" date="2024-04" db="EMBL/GenBank/DDBJ databases">
        <title>draft genome sequnece of Paenibacillus filicis.</title>
        <authorList>
            <person name="Kim D.-U."/>
        </authorList>
    </citation>
    <scope>NUCLEOTIDE SEQUENCE [LARGE SCALE GENOMIC DNA]</scope>
    <source>
        <strain evidence="6 7">KACC14197</strain>
    </source>
</reference>
<dbReference type="InterPro" id="IPR011013">
    <property type="entry name" value="Gal_mutarotase_sf_dom"/>
</dbReference>
<organism evidence="6 7">
    <name type="scientific">Paenibacillus filicis</name>
    <dbReference type="NCBI Taxonomy" id="669464"/>
    <lineage>
        <taxon>Bacteria</taxon>
        <taxon>Bacillati</taxon>
        <taxon>Bacillota</taxon>
        <taxon>Bacilli</taxon>
        <taxon>Bacillales</taxon>
        <taxon>Paenibacillaceae</taxon>
        <taxon>Paenibacillus</taxon>
    </lineage>
</organism>
<feature type="domain" description="Glycosyl hydrolase family 31 C-terminal" evidence="4">
    <location>
        <begin position="1045"/>
        <end position="1131"/>
    </location>
</feature>
<gene>
    <name evidence="6" type="ORF">WMW72_26055</name>
</gene>
<evidence type="ECO:0000259" key="4">
    <source>
        <dbReference type="Pfam" id="PF21365"/>
    </source>
</evidence>